<reference evidence="2" key="1">
    <citation type="submission" date="2025-08" db="UniProtKB">
        <authorList>
            <consortium name="Ensembl"/>
        </authorList>
    </citation>
    <scope>IDENTIFICATION</scope>
</reference>
<evidence type="ECO:0008006" key="4">
    <source>
        <dbReference type="Google" id="ProtNLM"/>
    </source>
</evidence>
<dbReference type="AlphaFoldDB" id="A0A3B3VUX6"/>
<keyword evidence="3" id="KW-1185">Reference proteome</keyword>
<proteinExistence type="predicted"/>
<dbReference type="GeneTree" id="ENSGT01020000230582"/>
<sequence>LKTNCCCRHYLLLIHFHIYWFFPGESLECNYCYSSSSSLCQPTSTQTCSGNQNACGAVILTGAISSSFRQCMNMAVCQGFISTPGAFASCCSTNLCN</sequence>
<dbReference type="InterPro" id="IPR045860">
    <property type="entry name" value="Snake_toxin-like_sf"/>
</dbReference>
<name>A0A3B3VUX6_9TELE</name>
<dbReference type="Proteomes" id="UP000261500">
    <property type="component" value="Unplaced"/>
</dbReference>
<reference evidence="2" key="2">
    <citation type="submission" date="2025-09" db="UniProtKB">
        <authorList>
            <consortium name="Ensembl"/>
        </authorList>
    </citation>
    <scope>IDENTIFICATION</scope>
</reference>
<feature type="chain" id="PRO_5017456926" description="UPAR/Ly6 domain-containing protein" evidence="1">
    <location>
        <begin position="27"/>
        <end position="97"/>
    </location>
</feature>
<dbReference type="SUPFAM" id="SSF57302">
    <property type="entry name" value="Snake toxin-like"/>
    <property type="match status" value="1"/>
</dbReference>
<protein>
    <recommendedName>
        <fullName evidence="4">UPAR/Ly6 domain-containing protein</fullName>
    </recommendedName>
</protein>
<evidence type="ECO:0000313" key="3">
    <source>
        <dbReference type="Proteomes" id="UP000261500"/>
    </source>
</evidence>
<dbReference type="Gene3D" id="2.10.60.10">
    <property type="entry name" value="CD59"/>
    <property type="match status" value="1"/>
</dbReference>
<dbReference type="Ensembl" id="ENSPLAT00000023246.1">
    <property type="protein sequence ID" value="ENSPLAP00000028853.1"/>
    <property type="gene ID" value="ENSPLAG00000018579.1"/>
</dbReference>
<accession>A0A3B3VUX6</accession>
<feature type="signal peptide" evidence="1">
    <location>
        <begin position="1"/>
        <end position="26"/>
    </location>
</feature>
<evidence type="ECO:0000313" key="2">
    <source>
        <dbReference type="Ensembl" id="ENSPLAP00000028853.1"/>
    </source>
</evidence>
<keyword evidence="1" id="KW-0732">Signal</keyword>
<organism evidence="2 3">
    <name type="scientific">Poecilia latipinna</name>
    <name type="common">sailfin molly</name>
    <dbReference type="NCBI Taxonomy" id="48699"/>
    <lineage>
        <taxon>Eukaryota</taxon>
        <taxon>Metazoa</taxon>
        <taxon>Chordata</taxon>
        <taxon>Craniata</taxon>
        <taxon>Vertebrata</taxon>
        <taxon>Euteleostomi</taxon>
        <taxon>Actinopterygii</taxon>
        <taxon>Neopterygii</taxon>
        <taxon>Teleostei</taxon>
        <taxon>Neoteleostei</taxon>
        <taxon>Acanthomorphata</taxon>
        <taxon>Ovalentaria</taxon>
        <taxon>Atherinomorphae</taxon>
        <taxon>Cyprinodontiformes</taxon>
        <taxon>Poeciliidae</taxon>
        <taxon>Poeciliinae</taxon>
        <taxon>Poecilia</taxon>
    </lineage>
</organism>
<evidence type="ECO:0000256" key="1">
    <source>
        <dbReference type="SAM" id="SignalP"/>
    </source>
</evidence>